<gene>
    <name evidence="3" type="ORF">PSTT_15771</name>
</gene>
<protein>
    <submittedName>
        <fullName evidence="3">Uncharacterized protein</fullName>
    </submittedName>
</protein>
<feature type="compositionally biased region" description="Polar residues" evidence="1">
    <location>
        <begin position="38"/>
        <end position="55"/>
    </location>
</feature>
<organism evidence="3 4">
    <name type="scientific">Puccinia striiformis</name>
    <dbReference type="NCBI Taxonomy" id="27350"/>
    <lineage>
        <taxon>Eukaryota</taxon>
        <taxon>Fungi</taxon>
        <taxon>Dikarya</taxon>
        <taxon>Basidiomycota</taxon>
        <taxon>Pucciniomycotina</taxon>
        <taxon>Pucciniomycetes</taxon>
        <taxon>Pucciniales</taxon>
        <taxon>Pucciniaceae</taxon>
        <taxon>Puccinia</taxon>
    </lineage>
</organism>
<feature type="transmembrane region" description="Helical" evidence="2">
    <location>
        <begin position="233"/>
        <end position="255"/>
    </location>
</feature>
<proteinExistence type="predicted"/>
<accession>A0A2S4UG06</accession>
<keyword evidence="4" id="KW-1185">Reference proteome</keyword>
<keyword evidence="2" id="KW-0812">Transmembrane</keyword>
<reference evidence="3" key="1">
    <citation type="submission" date="2017-12" db="EMBL/GenBank/DDBJ databases">
        <title>Gene loss provides genomic basis for host adaptation in cereal stripe rust fungi.</title>
        <authorList>
            <person name="Xia C."/>
        </authorList>
    </citation>
    <scope>NUCLEOTIDE SEQUENCE [LARGE SCALE GENOMIC DNA]</scope>
    <source>
        <strain evidence="3">93-210</strain>
    </source>
</reference>
<dbReference type="VEuPathDB" id="FungiDB:PSHT_08426"/>
<feature type="transmembrane region" description="Helical" evidence="2">
    <location>
        <begin position="200"/>
        <end position="221"/>
    </location>
</feature>
<feature type="non-terminal residue" evidence="3">
    <location>
        <position position="422"/>
    </location>
</feature>
<dbReference type="Proteomes" id="UP000239156">
    <property type="component" value="Unassembled WGS sequence"/>
</dbReference>
<evidence type="ECO:0000256" key="1">
    <source>
        <dbReference type="SAM" id="MobiDB-lite"/>
    </source>
</evidence>
<sequence length="422" mass="46764">TKAEAGSIQHFRYFYFWLSDYTEQYREWQASTNDRKNSTTSPIPLDNLPSSSGPSTGRIHNFLSPINEGAARLCQGETTSRSQVDDVPLSPIPQGLSKASIPKELLNSFKSLRSLIIPPHQSHHALHDFGFELNISQHLRDQFRLRSEHSMAPEILTAIKNEVMGMSSDSMHSWLRDCGGNSDRHHNGCRQLRLRARSTLCIGAVCVSIAVAGTVILIITTTRGEIRLCLSPLVWIGLEIFFCGFLRTCPLIFMFGSFQQIHVWPEVTLTPLLFLEPSKHRDCRILAVSKNSGDSGHQFKTSDKLIVYGCNDRNSRHITISISYTACQDTKASNLTKLISPSSSTGKQTPQKQANLIPSNASFAPILGPFTEVLSPVAIRSHRIKHSQECSSSYIIHCLLGGALPSNTAKFGLPILSNDQPI</sequence>
<dbReference type="EMBL" id="PKSL01000306">
    <property type="protein sequence ID" value="POV96210.1"/>
    <property type="molecule type" value="Genomic_DNA"/>
</dbReference>
<dbReference type="PANTHER" id="PTHR39466">
    <property type="entry name" value="RGS DOMAIN-CONTAINING PROTEIN"/>
    <property type="match status" value="1"/>
</dbReference>
<dbReference type="AlphaFoldDB" id="A0A2S4UG06"/>
<evidence type="ECO:0000313" key="4">
    <source>
        <dbReference type="Proteomes" id="UP000239156"/>
    </source>
</evidence>
<dbReference type="PANTHER" id="PTHR39466:SF1">
    <property type="entry name" value="RGS DOMAIN-CONTAINING PROTEIN"/>
    <property type="match status" value="1"/>
</dbReference>
<keyword evidence="2" id="KW-1133">Transmembrane helix</keyword>
<name>A0A2S4UG06_9BASI</name>
<evidence type="ECO:0000313" key="3">
    <source>
        <dbReference type="EMBL" id="POV96210.1"/>
    </source>
</evidence>
<keyword evidence="2" id="KW-0472">Membrane</keyword>
<dbReference type="VEuPathDB" id="FungiDB:PSTT_15771"/>
<feature type="non-terminal residue" evidence="3">
    <location>
        <position position="1"/>
    </location>
</feature>
<feature type="region of interest" description="Disordered" evidence="1">
    <location>
        <begin position="32"/>
        <end position="61"/>
    </location>
</feature>
<comment type="caution">
    <text evidence="3">The sequence shown here is derived from an EMBL/GenBank/DDBJ whole genome shotgun (WGS) entry which is preliminary data.</text>
</comment>
<evidence type="ECO:0000256" key="2">
    <source>
        <dbReference type="SAM" id="Phobius"/>
    </source>
</evidence>